<keyword evidence="3" id="KW-0282">Flagellum</keyword>
<keyword evidence="3" id="KW-0969">Cilium</keyword>
<evidence type="ECO:0000259" key="2">
    <source>
        <dbReference type="Pfam" id="PF07238"/>
    </source>
</evidence>
<gene>
    <name evidence="3" type="ORF">BJ968_004181</name>
</gene>
<organism evidence="3 4">
    <name type="scientific">Kineococcus aurantiacus</name>
    <dbReference type="NCBI Taxonomy" id="37633"/>
    <lineage>
        <taxon>Bacteria</taxon>
        <taxon>Bacillati</taxon>
        <taxon>Actinomycetota</taxon>
        <taxon>Actinomycetes</taxon>
        <taxon>Kineosporiales</taxon>
        <taxon>Kineosporiaceae</taxon>
        <taxon>Kineococcus</taxon>
    </lineage>
</organism>
<dbReference type="Proteomes" id="UP000521922">
    <property type="component" value="Unassembled WGS sequence"/>
</dbReference>
<reference evidence="3 4" key="1">
    <citation type="submission" date="2020-07" db="EMBL/GenBank/DDBJ databases">
        <title>Sequencing the genomes of 1000 actinobacteria strains.</title>
        <authorList>
            <person name="Klenk H.-P."/>
        </authorList>
    </citation>
    <scope>NUCLEOTIDE SEQUENCE [LARGE SCALE GENOMIC DNA]</scope>
    <source>
        <strain evidence="3 4">DSM 7487</strain>
    </source>
</reference>
<evidence type="ECO:0000256" key="1">
    <source>
        <dbReference type="SAM" id="MobiDB-lite"/>
    </source>
</evidence>
<protein>
    <submittedName>
        <fullName evidence="3">C-di-GMP-binding flagellar brake protein YcgR</fullName>
    </submittedName>
</protein>
<dbReference type="Gene3D" id="2.40.10.220">
    <property type="entry name" value="predicted glycosyltransferase like domains"/>
    <property type="match status" value="1"/>
</dbReference>
<comment type="caution">
    <text evidence="3">The sequence shown here is derived from an EMBL/GenBank/DDBJ whole genome shotgun (WGS) entry which is preliminary data.</text>
</comment>
<keyword evidence="3" id="KW-0966">Cell projection</keyword>
<dbReference type="EMBL" id="JACCBB010000001">
    <property type="protein sequence ID" value="NYD24641.1"/>
    <property type="molecule type" value="Genomic_DNA"/>
</dbReference>
<name>A0A7Y9DPW8_9ACTN</name>
<proteinExistence type="predicted"/>
<evidence type="ECO:0000313" key="3">
    <source>
        <dbReference type="EMBL" id="NYD24641.1"/>
    </source>
</evidence>
<dbReference type="AlphaFoldDB" id="A0A7Y9DPW8"/>
<dbReference type="RefSeq" id="WP_179755167.1">
    <property type="nucleotide sequence ID" value="NZ_BAAAGN010000013.1"/>
</dbReference>
<evidence type="ECO:0000313" key="4">
    <source>
        <dbReference type="Proteomes" id="UP000521922"/>
    </source>
</evidence>
<feature type="region of interest" description="Disordered" evidence="1">
    <location>
        <begin position="1"/>
        <end position="20"/>
    </location>
</feature>
<feature type="domain" description="PilZ" evidence="2">
    <location>
        <begin position="115"/>
        <end position="232"/>
    </location>
</feature>
<dbReference type="Pfam" id="PF07238">
    <property type="entry name" value="PilZ"/>
    <property type="match status" value="1"/>
</dbReference>
<dbReference type="GO" id="GO:0035438">
    <property type="term" value="F:cyclic-di-GMP binding"/>
    <property type="evidence" value="ECO:0007669"/>
    <property type="project" value="InterPro"/>
</dbReference>
<accession>A0A7Y9DPW8</accession>
<dbReference type="InterPro" id="IPR009875">
    <property type="entry name" value="PilZ_domain"/>
</dbReference>
<sequence length="243" mass="26071">MSRRATAGAPPHRSGPAHWPGLNDRVWVEVQIPDAFGGETVRVPTRVEDASEGGLVVAAPSFRGDLHVVAPGLAVSVLWAGQRGQSRQDFLIAEVTRRRVPAWDLAPCGEVVVEQRRRFARVPATGRAHVSPVAGDPLQDEAGAADAEVEAVVAAHLVDLSEGGAALSVPVSSWVRLGRLARLSFDLEGQPVDQAGQVVRCVSALDPDRLEAVVAFSEPVPAADRLRRYVMQTQIRQRRGGDR</sequence>
<keyword evidence="4" id="KW-1185">Reference proteome</keyword>